<dbReference type="Pfam" id="PF00011">
    <property type="entry name" value="HSP20"/>
    <property type="match status" value="1"/>
</dbReference>
<dbReference type="HOGENOM" id="CLU_1070883_0_0_1"/>
<comment type="similarity">
    <text evidence="2 3">Belongs to the small heat shock protein (HSP20) family.</text>
</comment>
<proteinExistence type="inferred from homology"/>
<evidence type="ECO:0000313" key="7">
    <source>
        <dbReference type="Proteomes" id="UP000015104"/>
    </source>
</evidence>
<dbReference type="InterPro" id="IPR001436">
    <property type="entry name" value="Alpha-crystallin/sHSP_animal"/>
</dbReference>
<dbReference type="EnsemblMetazoa" id="tetur02g02330.1">
    <property type="protein sequence ID" value="tetur02g02330.1"/>
    <property type="gene ID" value="tetur02g02330"/>
</dbReference>
<dbReference type="PANTHER" id="PTHR45640:SF13">
    <property type="entry name" value="HEAT SHOCK PROTEIN 22-RELATED"/>
    <property type="match status" value="1"/>
</dbReference>
<dbReference type="Pfam" id="PF00525">
    <property type="entry name" value="Crystallin"/>
    <property type="match status" value="1"/>
</dbReference>
<dbReference type="PRINTS" id="PR00299">
    <property type="entry name" value="ACRYSTALLIN"/>
</dbReference>
<evidence type="ECO:0000313" key="6">
    <source>
        <dbReference type="EnsemblMetazoa" id="tetur02g02330.1"/>
    </source>
</evidence>
<dbReference type="EMBL" id="CAEY01000784">
    <property type="status" value="NOT_ANNOTATED_CDS"/>
    <property type="molecule type" value="Genomic_DNA"/>
</dbReference>
<accession>T1JUV6</accession>
<organism evidence="6 7">
    <name type="scientific">Tetranychus urticae</name>
    <name type="common">Two-spotted spider mite</name>
    <dbReference type="NCBI Taxonomy" id="32264"/>
    <lineage>
        <taxon>Eukaryota</taxon>
        <taxon>Metazoa</taxon>
        <taxon>Ecdysozoa</taxon>
        <taxon>Arthropoda</taxon>
        <taxon>Chelicerata</taxon>
        <taxon>Arachnida</taxon>
        <taxon>Acari</taxon>
        <taxon>Acariformes</taxon>
        <taxon>Trombidiformes</taxon>
        <taxon>Prostigmata</taxon>
        <taxon>Eleutherengona</taxon>
        <taxon>Raphignathae</taxon>
        <taxon>Tetranychoidea</taxon>
        <taxon>Tetranychidae</taxon>
        <taxon>Tetranychus</taxon>
    </lineage>
</organism>
<name>T1JUV6_TETUR</name>
<dbReference type="InterPro" id="IPR003090">
    <property type="entry name" value="Alpha-crystallin_N"/>
</dbReference>
<feature type="compositionally biased region" description="Polar residues" evidence="4">
    <location>
        <begin position="213"/>
        <end position="234"/>
    </location>
</feature>
<dbReference type="InterPro" id="IPR002068">
    <property type="entry name" value="A-crystallin/Hsp20_dom"/>
</dbReference>
<keyword evidence="7" id="KW-1185">Reference proteome</keyword>
<dbReference type="SUPFAM" id="SSF49764">
    <property type="entry name" value="HSP20-like chaperones"/>
    <property type="match status" value="1"/>
</dbReference>
<feature type="domain" description="SHSP" evidence="5">
    <location>
        <begin position="55"/>
        <end position="166"/>
    </location>
</feature>
<evidence type="ECO:0000256" key="2">
    <source>
        <dbReference type="PROSITE-ProRule" id="PRU00285"/>
    </source>
</evidence>
<dbReference type="eggNOG" id="KOG3591">
    <property type="taxonomic scope" value="Eukaryota"/>
</dbReference>
<reference evidence="6" key="2">
    <citation type="submission" date="2015-06" db="UniProtKB">
        <authorList>
            <consortium name="EnsemblMetazoa"/>
        </authorList>
    </citation>
    <scope>IDENTIFICATION</scope>
</reference>
<dbReference type="GO" id="GO:0009408">
    <property type="term" value="P:response to heat"/>
    <property type="evidence" value="ECO:0007669"/>
    <property type="project" value="TreeGrafter"/>
</dbReference>
<keyword evidence="1" id="KW-0346">Stress response</keyword>
<evidence type="ECO:0000256" key="3">
    <source>
        <dbReference type="RuleBase" id="RU003616"/>
    </source>
</evidence>
<protein>
    <recommendedName>
        <fullName evidence="5">SHSP domain-containing protein</fullName>
    </recommendedName>
</protein>
<dbReference type="CDD" id="cd06526">
    <property type="entry name" value="metazoan_ACD"/>
    <property type="match status" value="1"/>
</dbReference>
<dbReference type="PROSITE" id="PS01031">
    <property type="entry name" value="SHSP"/>
    <property type="match status" value="1"/>
</dbReference>
<sequence>MLRPTSDWWDLWDFPPRIFDQHFGLGLTDEDLLPLTSSPFYPRAPLVRRQLSRQTSSPNAARGISEVSNQANQFAVSLDVSQFAPNEITVKAVENNCVVIEGKHEERPDEHGYISRHFQRRYMLPKGIEADKIVSSLSPDGILTVSVPKVAPIEEGKPKEKVIPINFGSSPMVVDLAPQVQSSSSSSTNTTSATTETTSQQKSVQQEKIHQIQVESSAVGQQASNVVQQPIQQTEPAKPANEQPQEPQAPAQPAPVPQAN</sequence>
<evidence type="ECO:0000259" key="5">
    <source>
        <dbReference type="PROSITE" id="PS01031"/>
    </source>
</evidence>
<dbReference type="GO" id="GO:0051082">
    <property type="term" value="F:unfolded protein binding"/>
    <property type="evidence" value="ECO:0007669"/>
    <property type="project" value="TreeGrafter"/>
</dbReference>
<dbReference type="GO" id="GO:0005737">
    <property type="term" value="C:cytoplasm"/>
    <property type="evidence" value="ECO:0007669"/>
    <property type="project" value="TreeGrafter"/>
</dbReference>
<dbReference type="GO" id="GO:0042026">
    <property type="term" value="P:protein refolding"/>
    <property type="evidence" value="ECO:0007669"/>
    <property type="project" value="TreeGrafter"/>
</dbReference>
<dbReference type="Proteomes" id="UP000015104">
    <property type="component" value="Unassembled WGS sequence"/>
</dbReference>
<feature type="compositionally biased region" description="Low complexity" evidence="4">
    <location>
        <begin position="235"/>
        <end position="249"/>
    </location>
</feature>
<feature type="region of interest" description="Disordered" evidence="4">
    <location>
        <begin position="178"/>
        <end position="260"/>
    </location>
</feature>
<dbReference type="PANTHER" id="PTHR45640">
    <property type="entry name" value="HEAT SHOCK PROTEIN HSP-12.2-RELATED"/>
    <property type="match status" value="1"/>
</dbReference>
<dbReference type="STRING" id="32264.T1JUV6"/>
<dbReference type="GO" id="GO:0005212">
    <property type="term" value="F:structural constituent of eye lens"/>
    <property type="evidence" value="ECO:0007669"/>
    <property type="project" value="InterPro"/>
</dbReference>
<evidence type="ECO:0000256" key="1">
    <source>
        <dbReference type="ARBA" id="ARBA00023016"/>
    </source>
</evidence>
<feature type="compositionally biased region" description="Low complexity" evidence="4">
    <location>
        <begin position="182"/>
        <end position="199"/>
    </location>
</feature>
<feature type="compositionally biased region" description="Pro residues" evidence="4">
    <location>
        <begin position="250"/>
        <end position="260"/>
    </location>
</feature>
<dbReference type="GO" id="GO:0005634">
    <property type="term" value="C:nucleus"/>
    <property type="evidence" value="ECO:0007669"/>
    <property type="project" value="TreeGrafter"/>
</dbReference>
<dbReference type="AlphaFoldDB" id="T1JUV6"/>
<dbReference type="InterPro" id="IPR008978">
    <property type="entry name" value="HSP20-like_chaperone"/>
</dbReference>
<reference evidence="7" key="1">
    <citation type="submission" date="2011-08" db="EMBL/GenBank/DDBJ databases">
        <authorList>
            <person name="Rombauts S."/>
        </authorList>
    </citation>
    <scope>NUCLEOTIDE SEQUENCE</scope>
    <source>
        <strain evidence="7">London</strain>
    </source>
</reference>
<evidence type="ECO:0000256" key="4">
    <source>
        <dbReference type="SAM" id="MobiDB-lite"/>
    </source>
</evidence>
<dbReference type="Gene3D" id="2.60.40.790">
    <property type="match status" value="1"/>
</dbReference>